<accession>A0A9N7Y9C6</accession>
<dbReference type="EMBL" id="CADEAL010000267">
    <property type="protein sequence ID" value="CAB1417496.1"/>
    <property type="molecule type" value="Genomic_DNA"/>
</dbReference>
<feature type="compositionally biased region" description="Basic residues" evidence="1">
    <location>
        <begin position="1"/>
        <end position="15"/>
    </location>
</feature>
<dbReference type="AlphaFoldDB" id="A0A9N7Y9C6"/>
<dbReference type="InterPro" id="IPR013783">
    <property type="entry name" value="Ig-like_fold"/>
</dbReference>
<keyword evidence="4" id="KW-1185">Reference proteome</keyword>
<dbReference type="InterPro" id="IPR036116">
    <property type="entry name" value="FN3_sf"/>
</dbReference>
<sequence>MKKKKKKKKKKKSKRGTCEWLKSNERERREKKTERRCMECGCVITWPAAQETEKQTSAVYAMGHSHGDRAGTWDYIMCYQISYCLDSREPLRWTTVEVGSTARQFTVTGLSSEQTYVFRLTARTSVGWGEEQEALVVTTERRACSSTREQSGPVRTVIASCAGREMSASVPLRISVADTEHRPV</sequence>
<dbReference type="SUPFAM" id="SSF49265">
    <property type="entry name" value="Fibronectin type III"/>
    <property type="match status" value="1"/>
</dbReference>
<dbReference type="Proteomes" id="UP001153269">
    <property type="component" value="Unassembled WGS sequence"/>
</dbReference>
<dbReference type="Gene3D" id="2.60.40.10">
    <property type="entry name" value="Immunoglobulins"/>
    <property type="match status" value="1"/>
</dbReference>
<proteinExistence type="predicted"/>
<dbReference type="PROSITE" id="PS50853">
    <property type="entry name" value="FN3"/>
    <property type="match status" value="1"/>
</dbReference>
<gene>
    <name evidence="3" type="ORF">PLEPLA_LOCUS5300</name>
</gene>
<dbReference type="Pfam" id="PF00041">
    <property type="entry name" value="fn3"/>
    <property type="match status" value="1"/>
</dbReference>
<evidence type="ECO:0000256" key="1">
    <source>
        <dbReference type="SAM" id="MobiDB-lite"/>
    </source>
</evidence>
<dbReference type="InterPro" id="IPR003961">
    <property type="entry name" value="FN3_dom"/>
</dbReference>
<protein>
    <recommendedName>
        <fullName evidence="2">Fibronectin type-III domain-containing protein</fullName>
    </recommendedName>
</protein>
<reference evidence="3" key="1">
    <citation type="submission" date="2020-03" db="EMBL/GenBank/DDBJ databases">
        <authorList>
            <person name="Weist P."/>
        </authorList>
    </citation>
    <scope>NUCLEOTIDE SEQUENCE</scope>
</reference>
<evidence type="ECO:0000259" key="2">
    <source>
        <dbReference type="PROSITE" id="PS50853"/>
    </source>
</evidence>
<evidence type="ECO:0000313" key="3">
    <source>
        <dbReference type="EMBL" id="CAB1417496.1"/>
    </source>
</evidence>
<name>A0A9N7Y9C6_PLEPL</name>
<dbReference type="CDD" id="cd00063">
    <property type="entry name" value="FN3"/>
    <property type="match status" value="1"/>
</dbReference>
<comment type="caution">
    <text evidence="3">The sequence shown here is derived from an EMBL/GenBank/DDBJ whole genome shotgun (WGS) entry which is preliminary data.</text>
</comment>
<feature type="domain" description="Fibronectin type-III" evidence="2">
    <location>
        <begin position="55"/>
        <end position="142"/>
    </location>
</feature>
<organism evidence="3 4">
    <name type="scientific">Pleuronectes platessa</name>
    <name type="common">European plaice</name>
    <dbReference type="NCBI Taxonomy" id="8262"/>
    <lineage>
        <taxon>Eukaryota</taxon>
        <taxon>Metazoa</taxon>
        <taxon>Chordata</taxon>
        <taxon>Craniata</taxon>
        <taxon>Vertebrata</taxon>
        <taxon>Euteleostomi</taxon>
        <taxon>Actinopterygii</taxon>
        <taxon>Neopterygii</taxon>
        <taxon>Teleostei</taxon>
        <taxon>Neoteleostei</taxon>
        <taxon>Acanthomorphata</taxon>
        <taxon>Carangaria</taxon>
        <taxon>Pleuronectiformes</taxon>
        <taxon>Pleuronectoidei</taxon>
        <taxon>Pleuronectidae</taxon>
        <taxon>Pleuronectes</taxon>
    </lineage>
</organism>
<feature type="region of interest" description="Disordered" evidence="1">
    <location>
        <begin position="1"/>
        <end position="27"/>
    </location>
</feature>
<evidence type="ECO:0000313" key="4">
    <source>
        <dbReference type="Proteomes" id="UP001153269"/>
    </source>
</evidence>